<evidence type="ECO:0000256" key="1">
    <source>
        <dbReference type="ARBA" id="ARBA00023157"/>
    </source>
</evidence>
<dbReference type="SMART" id="SM00020">
    <property type="entry name" value="Tryp_SPc"/>
    <property type="match status" value="1"/>
</dbReference>
<dbReference type="AlphaFoldDB" id="A0A1A9WYX5"/>
<proteinExistence type="predicted"/>
<dbReference type="GO" id="GO:0006508">
    <property type="term" value="P:proteolysis"/>
    <property type="evidence" value="ECO:0007669"/>
    <property type="project" value="InterPro"/>
</dbReference>
<dbReference type="Proteomes" id="UP000091820">
    <property type="component" value="Unassembled WGS sequence"/>
</dbReference>
<dbReference type="InterPro" id="IPR009003">
    <property type="entry name" value="Peptidase_S1_PA"/>
</dbReference>
<dbReference type="SUPFAM" id="SSF50494">
    <property type="entry name" value="Trypsin-like serine proteases"/>
    <property type="match status" value="2"/>
</dbReference>
<reference evidence="3" key="2">
    <citation type="submission" date="2020-05" db="UniProtKB">
        <authorList>
            <consortium name="EnsemblMetazoa"/>
        </authorList>
    </citation>
    <scope>IDENTIFICATION</scope>
    <source>
        <strain evidence="3">IAEA</strain>
    </source>
</reference>
<evidence type="ECO:0000313" key="3">
    <source>
        <dbReference type="EnsemblMetazoa" id="GBRI037720-PA"/>
    </source>
</evidence>
<keyword evidence="4" id="KW-1185">Reference proteome</keyword>
<evidence type="ECO:0000313" key="4">
    <source>
        <dbReference type="Proteomes" id="UP000091820"/>
    </source>
</evidence>
<accession>A0A1A9WYX5</accession>
<dbReference type="VEuPathDB" id="VectorBase:GBRI037720"/>
<dbReference type="GO" id="GO:0004252">
    <property type="term" value="F:serine-type endopeptidase activity"/>
    <property type="evidence" value="ECO:0007669"/>
    <property type="project" value="InterPro"/>
</dbReference>
<name>A0A1A9WYX5_9MUSC</name>
<dbReference type="PROSITE" id="PS50240">
    <property type="entry name" value="TRYPSIN_DOM"/>
    <property type="match status" value="1"/>
</dbReference>
<feature type="domain" description="Peptidase S1" evidence="2">
    <location>
        <begin position="111"/>
        <end position="364"/>
    </location>
</feature>
<keyword evidence="1" id="KW-1015">Disulfide bond</keyword>
<dbReference type="InterPro" id="IPR001254">
    <property type="entry name" value="Trypsin_dom"/>
</dbReference>
<dbReference type="PANTHER" id="PTHR24271">
    <property type="entry name" value="KALLIKREIN-RELATED"/>
    <property type="match status" value="1"/>
</dbReference>
<evidence type="ECO:0000259" key="2">
    <source>
        <dbReference type="PROSITE" id="PS50240"/>
    </source>
</evidence>
<dbReference type="InterPro" id="IPR043504">
    <property type="entry name" value="Peptidase_S1_PA_chymotrypsin"/>
</dbReference>
<dbReference type="PANTHER" id="PTHR24271:SF47">
    <property type="entry name" value="KALLIKREIN-1"/>
    <property type="match status" value="1"/>
</dbReference>
<organism evidence="3 4">
    <name type="scientific">Glossina brevipalpis</name>
    <dbReference type="NCBI Taxonomy" id="37001"/>
    <lineage>
        <taxon>Eukaryota</taxon>
        <taxon>Metazoa</taxon>
        <taxon>Ecdysozoa</taxon>
        <taxon>Arthropoda</taxon>
        <taxon>Hexapoda</taxon>
        <taxon>Insecta</taxon>
        <taxon>Pterygota</taxon>
        <taxon>Neoptera</taxon>
        <taxon>Endopterygota</taxon>
        <taxon>Diptera</taxon>
        <taxon>Brachycera</taxon>
        <taxon>Muscomorpha</taxon>
        <taxon>Hippoboscoidea</taxon>
        <taxon>Glossinidae</taxon>
        <taxon>Glossina</taxon>
    </lineage>
</organism>
<dbReference type="Gene3D" id="2.40.10.10">
    <property type="entry name" value="Trypsin-like serine proteases"/>
    <property type="match status" value="3"/>
</dbReference>
<dbReference type="EnsemblMetazoa" id="GBRI037720-RA">
    <property type="protein sequence ID" value="GBRI037720-PA"/>
    <property type="gene ID" value="GBRI037720"/>
</dbReference>
<protein>
    <recommendedName>
        <fullName evidence="2">Peptidase S1 domain-containing protein</fullName>
    </recommendedName>
</protein>
<sequence>MRDTPTYQDALMEMRYHVKYEKLKQQEFEREKQIKMLMITCSTSLCNVLFIICHYMVPGQYFHILPICFCAMFRFLKKVSFYSKLILCFFTIIIEIERVSTEARSAIRAKIVGNDLEQPTDLDKWIVWIGWDDGQHQHKINGVILGEKIILTSYAPDLMNLPKSLGIVAYGETKMSNIFRTKENVINWSKSVNYISHVSTPNSTDIQVALIKLNHPMKLKSPDAEAISLPSKEPDENSECVVIGNGTKELSGYIVKMKAVIVHKSICKEEFPMLDEKSICIVMQGHIPNDSSVCSYYQIGSALICNGLLAGLVNWQPRCGSNTTICTNVFRLRNWIMKNTKKLNQVALYSKFAKYVVWYGRETSFNKTTQNGFGVILTKNIILTHHVKHVKQLKQGVAIYGYPYIINDDSNVTHVGWTNYTNYSNSSKAPRYEPQLSLIQLDEDINLDDDFASLMPLTRRSNLADKCVVLLYKYDMIFEAPVKIISEKECKRLLPNLYEHSICINWENVDKNFNHCKNLIAGSPLMCGNQLIGIVSEQIPCNYVKPRPCANVFKYRKWILIYVICMISNDNSAVVMPTKFSLQRRQV</sequence>
<reference evidence="4" key="1">
    <citation type="submission" date="2014-03" db="EMBL/GenBank/DDBJ databases">
        <authorList>
            <person name="Aksoy S."/>
            <person name="Warren W."/>
            <person name="Wilson R.K."/>
        </authorList>
    </citation>
    <scope>NUCLEOTIDE SEQUENCE [LARGE SCALE GENOMIC DNA]</scope>
    <source>
        <strain evidence="4">IAEA</strain>
    </source>
</reference>
<dbReference type="GO" id="GO:0030141">
    <property type="term" value="C:secretory granule"/>
    <property type="evidence" value="ECO:0007669"/>
    <property type="project" value="TreeGrafter"/>
</dbReference>
<dbReference type="STRING" id="37001.A0A1A9WYX5"/>